<dbReference type="FunFam" id="3.30.360.20:FF:000004">
    <property type="entry name" value="18S rRNA biogenesis protein"/>
    <property type="match status" value="1"/>
</dbReference>
<dbReference type="NCBIfam" id="TIGR03400">
    <property type="entry name" value="18S_RNA_Rcl1p"/>
    <property type="match status" value="1"/>
</dbReference>
<evidence type="ECO:0000313" key="7">
    <source>
        <dbReference type="EMBL" id="CAJ2501755.1"/>
    </source>
</evidence>
<gene>
    <name evidence="7" type="ORF">KHLLAP_LOCUS2223</name>
</gene>
<dbReference type="InterPro" id="IPR037136">
    <property type="entry name" value="RNA3'_phos_cyclase_dom_sf"/>
</dbReference>
<proteinExistence type="inferred from homology"/>
<dbReference type="PANTHER" id="PTHR11096">
    <property type="entry name" value="RNA 3' TERMINAL PHOSPHATE CYCLASE"/>
    <property type="match status" value="1"/>
</dbReference>
<dbReference type="SUPFAM" id="SSF55205">
    <property type="entry name" value="EPT/RTPC-like"/>
    <property type="match status" value="1"/>
</dbReference>
<comment type="subcellular location">
    <subcellularLocation>
        <location evidence="1">Nucleus</location>
        <location evidence="1">Nucleolus</location>
    </subcellularLocation>
</comment>
<keyword evidence="8" id="KW-1185">Reference proteome</keyword>
<comment type="caution">
    <text evidence="7">The sequence shown here is derived from an EMBL/GenBank/DDBJ whole genome shotgun (WGS) entry which is preliminary data.</text>
</comment>
<comment type="similarity">
    <text evidence="2">Belongs to the RNA 3'-terminal cyclase family. Type 2 subfamily.</text>
</comment>
<dbReference type="PANTHER" id="PTHR11096:SF1">
    <property type="entry name" value="RNA 3'-TERMINAL PHOSPHATE CYCLASE-LIKE PROTEIN"/>
    <property type="match status" value="1"/>
</dbReference>
<dbReference type="InterPro" id="IPR000228">
    <property type="entry name" value="RNA3'_term_phos_cyc"/>
</dbReference>
<evidence type="ECO:0000259" key="6">
    <source>
        <dbReference type="Pfam" id="PF05189"/>
    </source>
</evidence>
<keyword evidence="4" id="KW-0539">Nucleus</keyword>
<organism evidence="7 8">
    <name type="scientific">Anthostomella pinea</name>
    <dbReference type="NCBI Taxonomy" id="933095"/>
    <lineage>
        <taxon>Eukaryota</taxon>
        <taxon>Fungi</taxon>
        <taxon>Dikarya</taxon>
        <taxon>Ascomycota</taxon>
        <taxon>Pezizomycotina</taxon>
        <taxon>Sordariomycetes</taxon>
        <taxon>Xylariomycetidae</taxon>
        <taxon>Xylariales</taxon>
        <taxon>Xylariaceae</taxon>
        <taxon>Anthostomella</taxon>
    </lineage>
</organism>
<keyword evidence="3" id="KW-0690">Ribosome biogenesis</keyword>
<dbReference type="Pfam" id="PF05189">
    <property type="entry name" value="RTC_insert"/>
    <property type="match status" value="1"/>
</dbReference>
<dbReference type="Gene3D" id="3.65.10.20">
    <property type="entry name" value="RNA 3'-terminal phosphate cyclase domain"/>
    <property type="match status" value="1"/>
</dbReference>
<evidence type="ECO:0000313" key="8">
    <source>
        <dbReference type="Proteomes" id="UP001295740"/>
    </source>
</evidence>
<dbReference type="Proteomes" id="UP001295740">
    <property type="component" value="Unassembled WGS sequence"/>
</dbReference>
<evidence type="ECO:0000256" key="3">
    <source>
        <dbReference type="ARBA" id="ARBA00022517"/>
    </source>
</evidence>
<dbReference type="GO" id="GO:0004521">
    <property type="term" value="F:RNA endonuclease activity"/>
    <property type="evidence" value="ECO:0007669"/>
    <property type="project" value="TreeGrafter"/>
</dbReference>
<name>A0AAI8VBA2_9PEZI</name>
<evidence type="ECO:0000256" key="2">
    <source>
        <dbReference type="ARBA" id="ARBA00007089"/>
    </source>
</evidence>
<protein>
    <submittedName>
        <fullName evidence="7">Uu.00g046080.m01.CDS01</fullName>
    </submittedName>
</protein>
<dbReference type="InterPro" id="IPR023797">
    <property type="entry name" value="RNA3'_phos_cyclase_dom"/>
</dbReference>
<dbReference type="AlphaFoldDB" id="A0AAI8VBA2"/>
<dbReference type="Gene3D" id="3.30.360.20">
    <property type="entry name" value="RNA 3'-terminal phosphate cyclase, insert domain"/>
    <property type="match status" value="1"/>
</dbReference>
<dbReference type="GO" id="GO:0000479">
    <property type="term" value="P:endonucleolytic cleavage of tricistronic rRNA transcript (SSU-rRNA, 5.8S rRNA, LSU-rRNA)"/>
    <property type="evidence" value="ECO:0007669"/>
    <property type="project" value="TreeGrafter"/>
</dbReference>
<dbReference type="InterPro" id="IPR013791">
    <property type="entry name" value="RNA3'-term_phos_cycl_insert"/>
</dbReference>
<sequence>MSAPRPEFLKFTGHKSFTQRLVLSTLTGRPVHISKIRSNSPTNPGLAPHEVSFLRLLEAVTNGSSMQISYTGTTITFVPGLITGAVPGYGAVGDEGDIVEHSLPATCARGVTYFLLPLCLLAPFSKSHMNVRFTGPGVITSATETGDLSVDSFRTAVLPLYDLFGIPAARIELKVLQRSCAGLKGAGGAGEVELRFASQVRLPKTLHLNRSPGKIKRIRGVAYATGVSASNNARMIHAAREVLNPFVSDIHVAAQYDQAPLIADNTEKAGGKRRMGIGFGLSLVAESSAAGVLYSADVVAPPKGGVVPEDIGKRCAYQLLESLSLGGCVSGAATGTILTLMAMGSEDVGRVRLGRDIIGREEVINLARDSRKFGASSWGLRDVDEDDTDDIVVSVKGTGVGNVGRKVA</sequence>
<dbReference type="EMBL" id="CAUWAG010000003">
    <property type="protein sequence ID" value="CAJ2501755.1"/>
    <property type="molecule type" value="Genomic_DNA"/>
</dbReference>
<dbReference type="InterPro" id="IPR036553">
    <property type="entry name" value="RPTC_insert"/>
</dbReference>
<evidence type="ECO:0000259" key="5">
    <source>
        <dbReference type="Pfam" id="PF01137"/>
    </source>
</evidence>
<dbReference type="InterPro" id="IPR016443">
    <property type="entry name" value="RNA3'_term_phos_cyc_type_2"/>
</dbReference>
<accession>A0AAI8VBA2</accession>
<evidence type="ECO:0000256" key="1">
    <source>
        <dbReference type="ARBA" id="ARBA00004604"/>
    </source>
</evidence>
<dbReference type="CDD" id="cd00875">
    <property type="entry name" value="RNA_Cyclase_Class_I"/>
    <property type="match status" value="1"/>
</dbReference>
<dbReference type="GO" id="GO:0005730">
    <property type="term" value="C:nucleolus"/>
    <property type="evidence" value="ECO:0007669"/>
    <property type="project" value="UniProtKB-SubCell"/>
</dbReference>
<dbReference type="InterPro" id="IPR013792">
    <property type="entry name" value="RNA3'P_cycl/enolpyr_Trfase_a/b"/>
</dbReference>
<reference evidence="7" key="1">
    <citation type="submission" date="2023-10" db="EMBL/GenBank/DDBJ databases">
        <authorList>
            <person name="Hackl T."/>
        </authorList>
    </citation>
    <scope>NUCLEOTIDE SEQUENCE</scope>
</reference>
<evidence type="ECO:0000256" key="4">
    <source>
        <dbReference type="ARBA" id="ARBA00023242"/>
    </source>
</evidence>
<feature type="domain" description="RNA 3'-terminal phosphate cyclase" evidence="5">
    <location>
        <begin position="10"/>
        <end position="346"/>
    </location>
</feature>
<dbReference type="Pfam" id="PF01137">
    <property type="entry name" value="RTC"/>
    <property type="match status" value="1"/>
</dbReference>
<feature type="domain" description="RNA 3'-terminal phosphate cyclase insert" evidence="6">
    <location>
        <begin position="211"/>
        <end position="323"/>
    </location>
</feature>